<keyword evidence="3" id="KW-1185">Reference proteome</keyword>
<accession>A0A1W6YH50</accession>
<dbReference type="AlphaFoldDB" id="A0A1W6YH50"/>
<feature type="compositionally biased region" description="Acidic residues" evidence="1">
    <location>
        <begin position="140"/>
        <end position="168"/>
    </location>
</feature>
<dbReference type="STRING" id="1416806.CAL12_05485"/>
<evidence type="ECO:0000256" key="1">
    <source>
        <dbReference type="SAM" id="MobiDB-lite"/>
    </source>
</evidence>
<reference evidence="2 3" key="1">
    <citation type="submission" date="2017-05" db="EMBL/GenBank/DDBJ databases">
        <title>Complete and WGS of Bordetella genogroups.</title>
        <authorList>
            <person name="Spilker T."/>
            <person name="LiPuma J."/>
        </authorList>
    </citation>
    <scope>NUCLEOTIDE SEQUENCE [LARGE SCALE GENOMIC DNA]</scope>
    <source>
        <strain evidence="2 3">AU19157</strain>
    </source>
</reference>
<dbReference type="KEGG" id="bgv:CAL12_05485"/>
<dbReference type="OrthoDB" id="8684364at2"/>
<dbReference type="RefSeq" id="WP_086063568.1">
    <property type="nucleotide sequence ID" value="NZ_CP021108.1"/>
</dbReference>
<protein>
    <submittedName>
        <fullName evidence="2">Uncharacterized protein</fullName>
    </submittedName>
</protein>
<proteinExistence type="predicted"/>
<evidence type="ECO:0000313" key="2">
    <source>
        <dbReference type="EMBL" id="ARP80338.1"/>
    </source>
</evidence>
<sequence length="177" mass="19163">MSASATPPDSVSRFQTAELDMLAKTADALSAYLGKPVLAEVGTADDGLEWVTFGIPLDADALEGGEHDPVRVQMGGPDARLLGSRGGLTGTDEQAYDCLYLWAIQITLAEGERFVKLDQDGEESAWSDTLADVLPFVLSDEDLAALEDEDDEDDEDEDEDEDEDDENDVDRGTPPRH</sequence>
<gene>
    <name evidence="2" type="ORF">CAL12_05485</name>
</gene>
<organism evidence="2 3">
    <name type="scientific">Bordetella genomosp. 8</name>
    <dbReference type="NCBI Taxonomy" id="1416806"/>
    <lineage>
        <taxon>Bacteria</taxon>
        <taxon>Pseudomonadati</taxon>
        <taxon>Pseudomonadota</taxon>
        <taxon>Betaproteobacteria</taxon>
        <taxon>Burkholderiales</taxon>
        <taxon>Alcaligenaceae</taxon>
        <taxon>Bordetella</taxon>
    </lineage>
</organism>
<name>A0A1W6YH50_9BORD</name>
<dbReference type="Proteomes" id="UP000194151">
    <property type="component" value="Chromosome"/>
</dbReference>
<feature type="region of interest" description="Disordered" evidence="1">
    <location>
        <begin position="140"/>
        <end position="177"/>
    </location>
</feature>
<evidence type="ECO:0000313" key="3">
    <source>
        <dbReference type="Proteomes" id="UP000194151"/>
    </source>
</evidence>
<dbReference type="EMBL" id="CP021108">
    <property type="protein sequence ID" value="ARP80338.1"/>
    <property type="molecule type" value="Genomic_DNA"/>
</dbReference>